<evidence type="ECO:0000313" key="4">
    <source>
        <dbReference type="Proteomes" id="UP000056732"/>
    </source>
</evidence>
<name>A0AAW3NG80_9BURK</name>
<dbReference type="GO" id="GO:0003677">
    <property type="term" value="F:DNA binding"/>
    <property type="evidence" value="ECO:0007669"/>
    <property type="project" value="InterPro"/>
</dbReference>
<gene>
    <name evidence="3" type="ORF">WK53_29915</name>
</gene>
<keyword evidence="1" id="KW-0233">DNA recombination</keyword>
<evidence type="ECO:0000259" key="2">
    <source>
        <dbReference type="PROSITE" id="PS51898"/>
    </source>
</evidence>
<comment type="caution">
    <text evidence="3">The sequence shown here is derived from an EMBL/GenBank/DDBJ whole genome shotgun (WGS) entry which is preliminary data.</text>
</comment>
<dbReference type="RefSeq" id="WP_059927349.1">
    <property type="nucleotide sequence ID" value="NZ_LPDO01000049.1"/>
</dbReference>
<organism evidence="3 4">
    <name type="scientific">Burkholderia ubonensis</name>
    <dbReference type="NCBI Taxonomy" id="101571"/>
    <lineage>
        <taxon>Bacteria</taxon>
        <taxon>Pseudomonadati</taxon>
        <taxon>Pseudomonadota</taxon>
        <taxon>Betaproteobacteria</taxon>
        <taxon>Burkholderiales</taxon>
        <taxon>Burkholderiaceae</taxon>
        <taxon>Burkholderia</taxon>
        <taxon>Burkholderia cepacia complex</taxon>
    </lineage>
</organism>
<sequence length="64" mass="6729">MGDAGLRIAEAVAGMSDALELHPAAGEITATWELQVIGKGNKARFVPVSAACVDALRAHWRDRG</sequence>
<protein>
    <recommendedName>
        <fullName evidence="2">Tyr recombinase domain-containing protein</fullName>
    </recommendedName>
</protein>
<evidence type="ECO:0000256" key="1">
    <source>
        <dbReference type="ARBA" id="ARBA00023172"/>
    </source>
</evidence>
<reference evidence="3 4" key="1">
    <citation type="submission" date="2015-11" db="EMBL/GenBank/DDBJ databases">
        <title>Expanding the genomic diversity of Burkholderia species for the development of highly accurate diagnostics.</title>
        <authorList>
            <person name="Sahl J."/>
            <person name="Keim P."/>
            <person name="Wagner D."/>
        </authorList>
    </citation>
    <scope>NUCLEOTIDE SEQUENCE [LARGE SCALE GENOMIC DNA]</scope>
    <source>
        <strain evidence="3 4">MSMB1137WGS</strain>
    </source>
</reference>
<proteinExistence type="predicted"/>
<dbReference type="SUPFAM" id="SSF56349">
    <property type="entry name" value="DNA breaking-rejoining enzymes"/>
    <property type="match status" value="1"/>
</dbReference>
<accession>A0AAW3NG80</accession>
<dbReference type="Gene3D" id="1.10.443.10">
    <property type="entry name" value="Intergrase catalytic core"/>
    <property type="match status" value="1"/>
</dbReference>
<feature type="domain" description="Tyr recombinase" evidence="2">
    <location>
        <begin position="1"/>
        <end position="64"/>
    </location>
</feature>
<dbReference type="AlphaFoldDB" id="A0AAW3NG80"/>
<dbReference type="Proteomes" id="UP000056732">
    <property type="component" value="Unassembled WGS sequence"/>
</dbReference>
<dbReference type="InterPro" id="IPR013762">
    <property type="entry name" value="Integrase-like_cat_sf"/>
</dbReference>
<dbReference type="PROSITE" id="PS51898">
    <property type="entry name" value="TYR_RECOMBINASE"/>
    <property type="match status" value="1"/>
</dbReference>
<dbReference type="EMBL" id="LPDO01000049">
    <property type="protein sequence ID" value="KVT57066.1"/>
    <property type="molecule type" value="Genomic_DNA"/>
</dbReference>
<dbReference type="GO" id="GO:0006310">
    <property type="term" value="P:DNA recombination"/>
    <property type="evidence" value="ECO:0007669"/>
    <property type="project" value="UniProtKB-KW"/>
</dbReference>
<evidence type="ECO:0000313" key="3">
    <source>
        <dbReference type="EMBL" id="KVT57066.1"/>
    </source>
</evidence>
<dbReference type="InterPro" id="IPR002104">
    <property type="entry name" value="Integrase_catalytic"/>
</dbReference>
<dbReference type="GO" id="GO:0015074">
    <property type="term" value="P:DNA integration"/>
    <property type="evidence" value="ECO:0007669"/>
    <property type="project" value="InterPro"/>
</dbReference>
<dbReference type="InterPro" id="IPR011010">
    <property type="entry name" value="DNA_brk_join_enz"/>
</dbReference>